<dbReference type="SUPFAM" id="SSF55920">
    <property type="entry name" value="Creatinase/aminopeptidase"/>
    <property type="match status" value="1"/>
</dbReference>
<evidence type="ECO:0000313" key="3">
    <source>
        <dbReference type="EMBL" id="KGJ51240.1"/>
    </source>
</evidence>
<feature type="domain" description="Creatinase N-terminal" evidence="2">
    <location>
        <begin position="3"/>
        <end position="125"/>
    </location>
</feature>
<dbReference type="InterPro" id="IPR050659">
    <property type="entry name" value="Peptidase_M24B"/>
</dbReference>
<dbReference type="InterPro" id="IPR000587">
    <property type="entry name" value="Creatinase_N"/>
</dbReference>
<evidence type="ECO:0000313" key="4">
    <source>
        <dbReference type="Proteomes" id="UP000030008"/>
    </source>
</evidence>
<feature type="domain" description="Peptidase M24" evidence="1">
    <location>
        <begin position="134"/>
        <end position="335"/>
    </location>
</feature>
<dbReference type="PANTHER" id="PTHR46112">
    <property type="entry name" value="AMINOPEPTIDASE"/>
    <property type="match status" value="1"/>
</dbReference>
<reference evidence="3 4" key="1">
    <citation type="submission" date="2014-08" db="EMBL/GenBank/DDBJ databases">
        <title>Clostridium innocuum, an unnegligible vancomycin-resistant pathogen causing extra-intestinal infections.</title>
        <authorList>
            <person name="Feng Y."/>
            <person name="Chiu C.-H."/>
        </authorList>
    </citation>
    <scope>NUCLEOTIDE SEQUENCE [LARGE SCALE GENOMIC DNA]</scope>
    <source>
        <strain evidence="3 4">AN88</strain>
    </source>
</reference>
<evidence type="ECO:0000259" key="1">
    <source>
        <dbReference type="Pfam" id="PF00557"/>
    </source>
</evidence>
<dbReference type="InterPro" id="IPR000994">
    <property type="entry name" value="Pept_M24"/>
</dbReference>
<dbReference type="Pfam" id="PF00557">
    <property type="entry name" value="Peptidase_M24"/>
    <property type="match status" value="1"/>
</dbReference>
<name>A0A099I0I5_CLOIN</name>
<dbReference type="RefSeq" id="WP_044908141.1">
    <property type="nucleotide sequence ID" value="NZ_JQIF01000131.1"/>
</dbReference>
<evidence type="ECO:0000259" key="2">
    <source>
        <dbReference type="Pfam" id="PF01321"/>
    </source>
</evidence>
<dbReference type="SUPFAM" id="SSF53092">
    <property type="entry name" value="Creatinase/prolidase N-terminal domain"/>
    <property type="match status" value="1"/>
</dbReference>
<gene>
    <name evidence="3" type="ORF">CIAN88_21450</name>
</gene>
<dbReference type="Proteomes" id="UP000030008">
    <property type="component" value="Unassembled WGS sequence"/>
</dbReference>
<dbReference type="Gene3D" id="3.90.230.10">
    <property type="entry name" value="Creatinase/methionine aminopeptidase superfamily"/>
    <property type="match status" value="1"/>
</dbReference>
<dbReference type="EMBL" id="JQIF01000131">
    <property type="protein sequence ID" value="KGJ51240.1"/>
    <property type="molecule type" value="Genomic_DNA"/>
</dbReference>
<organism evidence="3 4">
    <name type="scientific">Clostridium innocuum</name>
    <dbReference type="NCBI Taxonomy" id="1522"/>
    <lineage>
        <taxon>Bacteria</taxon>
        <taxon>Bacillati</taxon>
        <taxon>Bacillota</taxon>
        <taxon>Clostridia</taxon>
        <taxon>Eubacteriales</taxon>
        <taxon>Clostridiaceae</taxon>
        <taxon>Clostridium</taxon>
    </lineage>
</organism>
<dbReference type="InterPro" id="IPR029149">
    <property type="entry name" value="Creatin/AminoP/Spt16_N"/>
</dbReference>
<dbReference type="Gene3D" id="3.40.350.10">
    <property type="entry name" value="Creatinase/prolidase N-terminal domain"/>
    <property type="match status" value="1"/>
</dbReference>
<proteinExistence type="predicted"/>
<dbReference type="PANTHER" id="PTHR46112:SF3">
    <property type="entry name" value="AMINOPEPTIDASE YPDF"/>
    <property type="match status" value="1"/>
</dbReference>
<dbReference type="InterPro" id="IPR036005">
    <property type="entry name" value="Creatinase/aminopeptidase-like"/>
</dbReference>
<protein>
    <submittedName>
        <fullName evidence="3">Peptidase M24</fullName>
    </submittedName>
</protein>
<dbReference type="AlphaFoldDB" id="A0A099I0I5"/>
<dbReference type="CDD" id="cd01092">
    <property type="entry name" value="APP-like"/>
    <property type="match status" value="1"/>
</dbReference>
<dbReference type="Pfam" id="PF01321">
    <property type="entry name" value="Creatinase_N"/>
    <property type="match status" value="1"/>
</dbReference>
<accession>A0A099I0I5</accession>
<comment type="caution">
    <text evidence="3">The sequence shown here is derived from an EMBL/GenBank/DDBJ whole genome shotgun (WGS) entry which is preliminary data.</text>
</comment>
<sequence length="359" mass="39589">MQRIQKIRSILEEKQIDAILIKSRSNKRYLGALTGSGVKVLVTRDELYQIMDGRYSNEARETTSGFIPVVHEQGNSYLDEVVRLLGSHARIGIEAQQVLVKEYLSMQEYGLEIVLLEHELEEARRCKDAQEIALVRKACEITDAIFQETISTIRIGMKETEVSALLQYLAIKNGASAMAFDTIVASGVRGSMPHGRPSEKTFEAHEFITIDFGITYQGYQSDMTRTVCIQEPKPELKKIYDIVLEAQCAGVDFIKAGIRGNDVDSYVRGIIQGHGYGPYFTHGLGHGIGMGDGELPLLNAGSDTVLEEGMIMSCEPGIYVPGLGGVRIEDDVLIENGRGVPLNATTKELIILEGNGYEV</sequence>